<dbReference type="Proteomes" id="UP000760494">
    <property type="component" value="Unassembled WGS sequence"/>
</dbReference>
<evidence type="ECO:0000313" key="5">
    <source>
        <dbReference type="EMBL" id="VTT70650.1"/>
    </source>
</evidence>
<dbReference type="InterPro" id="IPR043128">
    <property type="entry name" value="Rev_trsase/Diguanyl_cyclase"/>
</dbReference>
<feature type="compositionally biased region" description="Basic and acidic residues" evidence="3">
    <location>
        <begin position="1"/>
        <end position="14"/>
    </location>
</feature>
<organism evidence="5 6">
    <name type="scientific">Fusarium fujikuroi</name>
    <name type="common">Bakanae and foot rot disease fungus</name>
    <name type="synonym">Gibberella fujikuroi</name>
    <dbReference type="NCBI Taxonomy" id="5127"/>
    <lineage>
        <taxon>Eukaryota</taxon>
        <taxon>Fungi</taxon>
        <taxon>Dikarya</taxon>
        <taxon>Ascomycota</taxon>
        <taxon>Pezizomycotina</taxon>
        <taxon>Sordariomycetes</taxon>
        <taxon>Hypocreomycetidae</taxon>
        <taxon>Hypocreales</taxon>
        <taxon>Nectriaceae</taxon>
        <taxon>Fusarium</taxon>
        <taxon>Fusarium fujikuroi species complex</taxon>
    </lineage>
</organism>
<feature type="domain" description="Integrase zinc-binding" evidence="4">
    <location>
        <begin position="867"/>
        <end position="918"/>
    </location>
</feature>
<gene>
    <name evidence="5" type="ORF">C2S_8060</name>
</gene>
<dbReference type="AlphaFoldDB" id="A0A9Q9UD26"/>
<dbReference type="PANTHER" id="PTHR37984">
    <property type="entry name" value="PROTEIN CBG26694"/>
    <property type="match status" value="1"/>
</dbReference>
<dbReference type="Pfam" id="PF17921">
    <property type="entry name" value="Integrase_H2C2"/>
    <property type="match status" value="1"/>
</dbReference>
<evidence type="ECO:0000256" key="1">
    <source>
        <dbReference type="ARBA" id="ARBA00004173"/>
    </source>
</evidence>
<dbReference type="InterPro" id="IPR050951">
    <property type="entry name" value="Retrovirus_Pol_polyprotein"/>
</dbReference>
<comment type="subcellular location">
    <subcellularLocation>
        <location evidence="1">Mitochondrion</location>
    </subcellularLocation>
</comment>
<reference evidence="5" key="1">
    <citation type="submission" date="2019-05" db="EMBL/GenBank/DDBJ databases">
        <authorList>
            <person name="Piombo E."/>
        </authorList>
    </citation>
    <scope>NUCLEOTIDE SEQUENCE</scope>
    <source>
        <strain evidence="5">C2S</strain>
    </source>
</reference>
<dbReference type="EMBL" id="CABFJX010000301">
    <property type="protein sequence ID" value="VTT70650.1"/>
    <property type="molecule type" value="Genomic_DNA"/>
</dbReference>
<name>A0A9Q9UD26_FUSFU</name>
<sequence>MEEEDKLGPDKVDTDGNSESVCLSRSTSSEEAYLTYITGNTSHLDGQKELFCGTCQQSFPSRAVLWEHSLARTCIKPAQLAREQAPAKSKRCNHYRRDFLSRNRLHRHLKTGCASQIITASESGNALQVNETTVTSANETSARAHYRPQVCEVNGNYTHLKFDAMSSPGGETVSIYHTIEQKTPVFIRGVNDKVGKPHTKWATFTFYVNGLDKNGADARLAEYTYGAWMAPYGINIITTDRRLHCTSLEDFYIPFTISQLSRRVSRRVIVARPTTKEVPKGRTFMFNGCVAEASDALISSDTAPGMVIVNNSDKDITFQRKQKLGNIEECKEDEMYFSSTWKAAALALLATAGMATTGTSGGAIDVANVKISSEIDLTPEISAMATEEIVPRAINTPQVSISGMDNIKEAELPYKQQKKNKKKQPLSKVAELLSNQPAASAATGSALPLIGEPEATVLESVPTTPYVPYQVYVQKQPNLPEIVTQDGIHIYDNRSGFARQAQDLYTKLFVSKNLSISPTKSWIGYPSAQVLGFHVNALSLSTTAERVAAFTKLKFPRQLAALKQYIRATGYIRHLIPYYAKIMEPLQKRKVALLAEGRKTDKIVNGNRGKRKSYTKNTYYNPTPAEKIAFQTIQEQIASSRGLVHLDPKKHLFLQLDASIQRGFGAVLYHIKDGYIWKEGTQIPSNIAIKRLKAHIGSSEGSLTVFTDHSATKQIVEKTTLDITSTDRANRHLVNASIYLLEYNLHIFYIPGKKNFIPDALSRLKAPETDENVKRLRPDYTALDDMCVGVESLMSQETRDKFIQGYIDDIKYLPILKMILGADDKPVDANRLNGEDAVSASKRGMPFALKDGLLYHKQTDGYLRLCVPHAMINKILKMAHDDQHHFGTERMTRELSGLSIHNLTTRIRKHIHGCKTCCLGQTDRQQRIGNYMPIRPPVTPIHTIAIDFITDLPPVLSARSP</sequence>
<evidence type="ECO:0000256" key="2">
    <source>
        <dbReference type="ARBA" id="ARBA00023128"/>
    </source>
</evidence>
<dbReference type="Gene3D" id="3.30.70.270">
    <property type="match status" value="1"/>
</dbReference>
<protein>
    <recommendedName>
        <fullName evidence="4">Integrase zinc-binding domain-containing protein</fullName>
    </recommendedName>
</protein>
<evidence type="ECO:0000256" key="3">
    <source>
        <dbReference type="SAM" id="MobiDB-lite"/>
    </source>
</evidence>
<dbReference type="Gene3D" id="1.10.340.70">
    <property type="match status" value="1"/>
</dbReference>
<evidence type="ECO:0000259" key="4">
    <source>
        <dbReference type="Pfam" id="PF17921"/>
    </source>
</evidence>
<dbReference type="InterPro" id="IPR043502">
    <property type="entry name" value="DNA/RNA_pol_sf"/>
</dbReference>
<dbReference type="InterPro" id="IPR041588">
    <property type="entry name" value="Integrase_H2C2"/>
</dbReference>
<evidence type="ECO:0000313" key="6">
    <source>
        <dbReference type="Proteomes" id="UP000760494"/>
    </source>
</evidence>
<feature type="region of interest" description="Disordered" evidence="3">
    <location>
        <begin position="1"/>
        <end position="21"/>
    </location>
</feature>
<proteinExistence type="predicted"/>
<comment type="caution">
    <text evidence="5">The sequence shown here is derived from an EMBL/GenBank/DDBJ whole genome shotgun (WGS) entry which is preliminary data.</text>
</comment>
<dbReference type="PANTHER" id="PTHR37984:SF5">
    <property type="entry name" value="PROTEIN NYNRIN-LIKE"/>
    <property type="match status" value="1"/>
</dbReference>
<accession>A0A9Q9UD26</accession>
<dbReference type="GO" id="GO:0005739">
    <property type="term" value="C:mitochondrion"/>
    <property type="evidence" value="ECO:0007669"/>
    <property type="project" value="UniProtKB-SubCell"/>
</dbReference>
<keyword evidence="2" id="KW-0496">Mitochondrion</keyword>
<dbReference type="SUPFAM" id="SSF56672">
    <property type="entry name" value="DNA/RNA polymerases"/>
    <property type="match status" value="1"/>
</dbReference>